<dbReference type="Proteomes" id="UP001151760">
    <property type="component" value="Unassembled WGS sequence"/>
</dbReference>
<keyword evidence="1" id="KW-0472">Membrane</keyword>
<comment type="caution">
    <text evidence="2">The sequence shown here is derived from an EMBL/GenBank/DDBJ whole genome shotgun (WGS) entry which is preliminary data.</text>
</comment>
<evidence type="ECO:0000313" key="2">
    <source>
        <dbReference type="EMBL" id="GJS65253.1"/>
    </source>
</evidence>
<keyword evidence="3" id="KW-1185">Reference proteome</keyword>
<keyword evidence="1" id="KW-0812">Transmembrane</keyword>
<organism evidence="2 3">
    <name type="scientific">Tanacetum coccineum</name>
    <dbReference type="NCBI Taxonomy" id="301880"/>
    <lineage>
        <taxon>Eukaryota</taxon>
        <taxon>Viridiplantae</taxon>
        <taxon>Streptophyta</taxon>
        <taxon>Embryophyta</taxon>
        <taxon>Tracheophyta</taxon>
        <taxon>Spermatophyta</taxon>
        <taxon>Magnoliopsida</taxon>
        <taxon>eudicotyledons</taxon>
        <taxon>Gunneridae</taxon>
        <taxon>Pentapetalae</taxon>
        <taxon>asterids</taxon>
        <taxon>campanulids</taxon>
        <taxon>Asterales</taxon>
        <taxon>Asteraceae</taxon>
        <taxon>Asteroideae</taxon>
        <taxon>Anthemideae</taxon>
        <taxon>Anthemidinae</taxon>
        <taxon>Tanacetum</taxon>
    </lineage>
</organism>
<keyword evidence="1" id="KW-1133">Transmembrane helix</keyword>
<protein>
    <submittedName>
        <fullName evidence="2">Uncharacterized protein</fullName>
    </submittedName>
</protein>
<proteinExistence type="predicted"/>
<name>A0ABQ4XJX7_9ASTR</name>
<accession>A0ABQ4XJX7</accession>
<reference evidence="2" key="2">
    <citation type="submission" date="2022-01" db="EMBL/GenBank/DDBJ databases">
        <authorList>
            <person name="Yamashiro T."/>
            <person name="Shiraishi A."/>
            <person name="Satake H."/>
            <person name="Nakayama K."/>
        </authorList>
    </citation>
    <scope>NUCLEOTIDE SEQUENCE</scope>
</reference>
<evidence type="ECO:0000313" key="3">
    <source>
        <dbReference type="Proteomes" id="UP001151760"/>
    </source>
</evidence>
<gene>
    <name evidence="2" type="ORF">Tco_0679817</name>
</gene>
<dbReference type="EMBL" id="BQNB010009564">
    <property type="protein sequence ID" value="GJS65253.1"/>
    <property type="molecule type" value="Genomic_DNA"/>
</dbReference>
<feature type="transmembrane region" description="Helical" evidence="1">
    <location>
        <begin position="12"/>
        <end position="45"/>
    </location>
</feature>
<reference evidence="2" key="1">
    <citation type="journal article" date="2022" name="Int. J. Mol. Sci.">
        <title>Draft Genome of Tanacetum Coccineum: Genomic Comparison of Closely Related Tanacetum-Family Plants.</title>
        <authorList>
            <person name="Yamashiro T."/>
            <person name="Shiraishi A."/>
            <person name="Nakayama K."/>
            <person name="Satake H."/>
        </authorList>
    </citation>
    <scope>NUCLEOTIDE SEQUENCE</scope>
</reference>
<sequence length="137" mass="14913">MALVFSPWAQRLIVGTVVVCYCLLLFAVVVDIVVVVVVVVIVVLLQLHSRLQHSYAMCQLLAVSACWYTRDRNGTSCTHSNASPETLVVGYHVGAFTFRSTIPASSLDFITLDKYLVVISSSSQSNVIAYATTLVTV</sequence>
<evidence type="ECO:0000256" key="1">
    <source>
        <dbReference type="SAM" id="Phobius"/>
    </source>
</evidence>